<sequence length="145" mass="16350">MKTRQAKITASTRLQQRTLDYFFGHNGTTAPVALDGVSRECCCVTLPWSKENRCLGDAGQLCSAWGVIMAILARDASQNTMDLQILLQRLYLHDSFERVSSTFHFGALCYVIDHIMDSSERAAFFDVTLPWMKRLMREGPCEPPA</sequence>
<accession>A0A3R7MAK9</accession>
<proteinExistence type="predicted"/>
<reference evidence="1 2" key="1">
    <citation type="journal article" date="2018" name="BMC Genomics">
        <title>Genomic comparison of Trypanosoma conorhini and Trypanosoma rangeli to Trypanosoma cruzi strains of high and low virulence.</title>
        <authorList>
            <person name="Bradwell K.R."/>
            <person name="Koparde V.N."/>
            <person name="Matveyev A.V."/>
            <person name="Serrano M.G."/>
            <person name="Alves J.M."/>
            <person name="Parikh H."/>
            <person name="Huang B."/>
            <person name="Lee V."/>
            <person name="Espinosa-Alvarez O."/>
            <person name="Ortiz P.A."/>
            <person name="Costa-Martins A.G."/>
            <person name="Teixeira M.M."/>
            <person name="Buck G.A."/>
        </authorList>
    </citation>
    <scope>NUCLEOTIDE SEQUENCE [LARGE SCALE GENOMIC DNA]</scope>
    <source>
        <strain evidence="1 2">AM80</strain>
    </source>
</reference>
<dbReference type="Proteomes" id="UP000283634">
    <property type="component" value="Unassembled WGS sequence"/>
</dbReference>
<dbReference type="EMBL" id="MKGL01000010">
    <property type="protein sequence ID" value="RNF12022.1"/>
    <property type="molecule type" value="Genomic_DNA"/>
</dbReference>
<evidence type="ECO:0000313" key="2">
    <source>
        <dbReference type="Proteomes" id="UP000283634"/>
    </source>
</evidence>
<protein>
    <submittedName>
        <fullName evidence="1">Putative poly(ADP-ribose) glycohydrolase</fullName>
    </submittedName>
</protein>
<gene>
    <name evidence="1" type="ORF">TraAM80_00582</name>
</gene>
<evidence type="ECO:0000313" key="1">
    <source>
        <dbReference type="EMBL" id="RNF12022.1"/>
    </source>
</evidence>
<keyword evidence="2" id="KW-1185">Reference proteome</keyword>
<comment type="caution">
    <text evidence="1">The sequence shown here is derived from an EMBL/GenBank/DDBJ whole genome shotgun (WGS) entry which is preliminary data.</text>
</comment>
<dbReference type="GO" id="GO:0016787">
    <property type="term" value="F:hydrolase activity"/>
    <property type="evidence" value="ECO:0007669"/>
    <property type="project" value="UniProtKB-KW"/>
</dbReference>
<organism evidence="1 2">
    <name type="scientific">Trypanosoma rangeli</name>
    <dbReference type="NCBI Taxonomy" id="5698"/>
    <lineage>
        <taxon>Eukaryota</taxon>
        <taxon>Discoba</taxon>
        <taxon>Euglenozoa</taxon>
        <taxon>Kinetoplastea</taxon>
        <taxon>Metakinetoplastina</taxon>
        <taxon>Trypanosomatida</taxon>
        <taxon>Trypanosomatidae</taxon>
        <taxon>Trypanosoma</taxon>
        <taxon>Herpetosoma</taxon>
    </lineage>
</organism>
<dbReference type="RefSeq" id="XP_029242522.1">
    <property type="nucleotide sequence ID" value="XM_029377655.1"/>
</dbReference>
<name>A0A3R7MAK9_TRYRA</name>
<dbReference type="AlphaFoldDB" id="A0A3R7MAK9"/>
<keyword evidence="1" id="KW-0378">Hydrolase</keyword>
<dbReference type="GeneID" id="40324515"/>